<dbReference type="STRING" id="697282.Mettu_2321"/>
<evidence type="ECO:0000313" key="2">
    <source>
        <dbReference type="Proteomes" id="UP000004664"/>
    </source>
</evidence>
<name>G3IXQ9_METTV</name>
<protein>
    <submittedName>
        <fullName evidence="1">Uncharacterized protein</fullName>
    </submittedName>
</protein>
<evidence type="ECO:0000313" key="1">
    <source>
        <dbReference type="EMBL" id="EGW23468.1"/>
    </source>
</evidence>
<dbReference type="Proteomes" id="UP000004664">
    <property type="component" value="Unassembled WGS sequence"/>
</dbReference>
<dbReference type="AlphaFoldDB" id="G3IXQ9"/>
<reference evidence="1 2" key="1">
    <citation type="submission" date="2011-06" db="EMBL/GenBank/DDBJ databases">
        <title>Genomic sequence of Methylobacter tundripaludum SV96.</title>
        <authorList>
            <consortium name="US DOE Joint Genome Institute"/>
            <person name="Lucas S."/>
            <person name="Han J."/>
            <person name="Lapidus A."/>
            <person name="Cheng J.-F."/>
            <person name="Goodwin L."/>
            <person name="Pitluck S."/>
            <person name="Held B."/>
            <person name="Detter J.C."/>
            <person name="Han C."/>
            <person name="Tapia R."/>
            <person name="Land M."/>
            <person name="Hauser L."/>
            <person name="Kyrpides N."/>
            <person name="Ivanova N."/>
            <person name="Ovchinnikova G."/>
            <person name="Pagani I."/>
            <person name="Klotz M.G."/>
            <person name="Dispirito A.A."/>
            <person name="Murrell J.C."/>
            <person name="Dunfield P."/>
            <person name="Kalyuzhnaya M.G."/>
            <person name="Svenning M."/>
            <person name="Trotsenko Y.A."/>
            <person name="Stein L.Y."/>
            <person name="Woyke T."/>
        </authorList>
    </citation>
    <scope>NUCLEOTIDE SEQUENCE [LARGE SCALE GENOMIC DNA]</scope>
    <source>
        <strain evidence="2">ATCC BAA-1195 / DSM 17260 / SV96</strain>
    </source>
</reference>
<dbReference type="HOGENOM" id="CLU_2700575_0_0_6"/>
<organism evidence="1 2">
    <name type="scientific">Methylobacter tundripaludum (strain ATCC BAA-1195 / DSM 17260 / SV96)</name>
    <dbReference type="NCBI Taxonomy" id="697282"/>
    <lineage>
        <taxon>Bacteria</taxon>
        <taxon>Pseudomonadati</taxon>
        <taxon>Pseudomonadota</taxon>
        <taxon>Gammaproteobacteria</taxon>
        <taxon>Methylococcales</taxon>
        <taxon>Methylococcaceae</taxon>
        <taxon>Methylobacter</taxon>
    </lineage>
</organism>
<keyword evidence="2" id="KW-1185">Reference proteome</keyword>
<sequence length="73" mass="7984">MPYCTVSYHAVLQIIPPLPTPNPSLRNLVRYGASPVNAGFMALVCKAHPSVAWMLLLLIKYLSINSLSPTFNA</sequence>
<accession>G3IXQ9</accession>
<proteinExistence type="predicted"/>
<dbReference type="EMBL" id="JH109152">
    <property type="protein sequence ID" value="EGW23468.1"/>
    <property type="molecule type" value="Genomic_DNA"/>
</dbReference>
<gene>
    <name evidence="1" type="ORF">Mettu_2321</name>
</gene>